<dbReference type="Gene3D" id="3.40.640.10">
    <property type="entry name" value="Type I PLP-dependent aspartate aminotransferase-like (Major domain)"/>
    <property type="match status" value="1"/>
</dbReference>
<evidence type="ECO:0000256" key="1">
    <source>
        <dbReference type="ARBA" id="ARBA00001933"/>
    </source>
</evidence>
<dbReference type="SUPFAM" id="SSF53383">
    <property type="entry name" value="PLP-dependent transferases"/>
    <property type="match status" value="1"/>
</dbReference>
<dbReference type="PANTHER" id="PTHR43277:SF4">
    <property type="entry name" value="ARGININE DECARBOXYLASE"/>
    <property type="match status" value="1"/>
</dbReference>
<dbReference type="GO" id="GO:0016831">
    <property type="term" value="F:carboxy-lyase activity"/>
    <property type="evidence" value="ECO:0007669"/>
    <property type="project" value="UniProtKB-KW"/>
</dbReference>
<keyword evidence="3" id="KW-0210">Decarboxylase</keyword>
<dbReference type="InterPro" id="IPR036633">
    <property type="entry name" value="Prn/Lys/Arg_de-COase_C_sf"/>
</dbReference>
<dbReference type="Proteomes" id="UP000243406">
    <property type="component" value="Unassembled WGS sequence"/>
</dbReference>
<dbReference type="EMBL" id="FUYN01000002">
    <property type="protein sequence ID" value="SKB34518.1"/>
    <property type="molecule type" value="Genomic_DNA"/>
</dbReference>
<keyword evidence="4" id="KW-0663">Pyridoxal phosphate</keyword>
<dbReference type="RefSeq" id="WP_079588890.1">
    <property type="nucleotide sequence ID" value="NZ_DAMBHZ010000014.1"/>
</dbReference>
<dbReference type="InterPro" id="IPR000310">
    <property type="entry name" value="Orn/Lys/Arg_deCO2ase_major_dom"/>
</dbReference>
<evidence type="ECO:0000256" key="4">
    <source>
        <dbReference type="ARBA" id="ARBA00022898"/>
    </source>
</evidence>
<dbReference type="InterPro" id="IPR052357">
    <property type="entry name" value="Orn_Lys_Arg_decarboxylase-I"/>
</dbReference>
<keyword evidence="8" id="KW-1185">Reference proteome</keyword>
<dbReference type="OrthoDB" id="9815233at2"/>
<evidence type="ECO:0000313" key="8">
    <source>
        <dbReference type="Proteomes" id="UP000243406"/>
    </source>
</evidence>
<evidence type="ECO:0000256" key="5">
    <source>
        <dbReference type="ARBA" id="ARBA00023239"/>
    </source>
</evidence>
<gene>
    <name evidence="7" type="ORF">SAMN02745120_0942</name>
</gene>
<dbReference type="CDD" id="cd00615">
    <property type="entry name" value="Orn_deC_like"/>
    <property type="match status" value="1"/>
</dbReference>
<protein>
    <submittedName>
        <fullName evidence="7">Arginine/lysine/ornithine decarboxylase</fullName>
    </submittedName>
</protein>
<dbReference type="InterPro" id="IPR015424">
    <property type="entry name" value="PyrdxlP-dep_Trfase"/>
</dbReference>
<dbReference type="Gene3D" id="3.90.100.10">
    <property type="entry name" value="Orn/Lys/Arg decarboxylase, C-terminal domain"/>
    <property type="match status" value="1"/>
</dbReference>
<evidence type="ECO:0000256" key="3">
    <source>
        <dbReference type="ARBA" id="ARBA00022793"/>
    </source>
</evidence>
<reference evidence="8" key="1">
    <citation type="submission" date="2017-02" db="EMBL/GenBank/DDBJ databases">
        <authorList>
            <person name="Varghese N."/>
            <person name="Submissions S."/>
        </authorList>
    </citation>
    <scope>NUCLEOTIDE SEQUENCE [LARGE SCALE GENOMIC DNA]</scope>
    <source>
        <strain evidence="8">ATCC 35199</strain>
    </source>
</reference>
<evidence type="ECO:0000313" key="7">
    <source>
        <dbReference type="EMBL" id="SKB34518.1"/>
    </source>
</evidence>
<dbReference type="PANTHER" id="PTHR43277">
    <property type="entry name" value="ARGININE DECARBOXYLASE"/>
    <property type="match status" value="1"/>
</dbReference>
<dbReference type="InterPro" id="IPR008286">
    <property type="entry name" value="Prn/Lys/Arg_de-COase_C"/>
</dbReference>
<evidence type="ECO:0000256" key="2">
    <source>
        <dbReference type="ARBA" id="ARBA00010671"/>
    </source>
</evidence>
<name>A0A1T5AHP6_9FIRM</name>
<evidence type="ECO:0000259" key="6">
    <source>
        <dbReference type="PROSITE" id="PS00703"/>
    </source>
</evidence>
<comment type="similarity">
    <text evidence="2">Belongs to the Orn/Lys/Arg decarboxylase class-I family.</text>
</comment>
<feature type="domain" description="Orn/Lys/Arg decarboxylases family 1 pyridoxal-P attachment site" evidence="6">
    <location>
        <begin position="222"/>
        <end position="236"/>
    </location>
</feature>
<accession>A0A1T5AHP6</accession>
<proteinExistence type="inferred from homology"/>
<dbReference type="AlphaFoldDB" id="A0A1T5AHP6"/>
<dbReference type="Pfam" id="PF03711">
    <property type="entry name" value="OKR_DC_1_C"/>
    <property type="match status" value="1"/>
</dbReference>
<dbReference type="InterPro" id="IPR015421">
    <property type="entry name" value="PyrdxlP-dep_Trfase_major"/>
</dbReference>
<dbReference type="PROSITE" id="PS00703">
    <property type="entry name" value="OKR_DC_1"/>
    <property type="match status" value="1"/>
</dbReference>
<comment type="cofactor">
    <cofactor evidence="1">
        <name>pyridoxal 5'-phosphate</name>
        <dbReference type="ChEBI" id="CHEBI:597326"/>
    </cofactor>
</comment>
<dbReference type="Pfam" id="PF01276">
    <property type="entry name" value="OKR_DC_1"/>
    <property type="match status" value="1"/>
</dbReference>
<sequence length="491" mass="53661">MKQNHEILPLIEAMMQYDQRDVVPFDVPGHKHGRGTKELVDFFGEKVMRIDVNSMKCLDNIGNPVGVIKEAQQLMADAYDADHAFFLTNGTSSGVQAMIMSACQAGDKVILPRNAHKSAINALILGGITPVYVQPEMNTRLGIAMGVTVEKIKEAIALHPDAKAVFLINPTYYGAASALKEITELCHKHDMAVLVDEAHGAHLHFHDELPMSAMEAGADMSAVSLHKTGGSLTQSSALLLKGDIIDKDRVKTILNLTTSTSASYLLMASLDGARKILATRGEKMLTDTLKLSRSARAEINEIEGLYAFSTELIDAHGVYAFDETKLSINVTGIGLTGFEVYDILRDEYNIQMELGDINNVLAIISLGDTKEALCALVSALKDISVKYKKPEFDCQVKPLKNPEVVIIPRDAFYMQKKILPLADSVGEIAGEYIMAYPPGIPVLSPGERITKEIIDYIEVLKTQKSVLTDNHDPSGEFIKVLKHNNVSSIAI</sequence>
<organism evidence="7 8">
    <name type="scientific">Acetoanaerobium noterae</name>
    <dbReference type="NCBI Taxonomy" id="745369"/>
    <lineage>
        <taxon>Bacteria</taxon>
        <taxon>Bacillati</taxon>
        <taxon>Bacillota</taxon>
        <taxon>Clostridia</taxon>
        <taxon>Peptostreptococcales</taxon>
        <taxon>Filifactoraceae</taxon>
        <taxon>Acetoanaerobium</taxon>
    </lineage>
</organism>
<dbReference type="SUPFAM" id="SSF55904">
    <property type="entry name" value="Ornithine decarboxylase C-terminal domain"/>
    <property type="match status" value="1"/>
</dbReference>
<keyword evidence="5" id="KW-0456">Lyase</keyword>